<feature type="transmembrane region" description="Helical" evidence="9">
    <location>
        <begin position="1136"/>
        <end position="1159"/>
    </location>
</feature>
<keyword evidence="2" id="KW-0813">Transport</keyword>
<dbReference type="Pfam" id="PF01061">
    <property type="entry name" value="ABC2_membrane"/>
    <property type="match status" value="2"/>
</dbReference>
<evidence type="ECO:0000259" key="10">
    <source>
        <dbReference type="PROSITE" id="PS50893"/>
    </source>
</evidence>
<evidence type="ECO:0000256" key="2">
    <source>
        <dbReference type="ARBA" id="ARBA00022448"/>
    </source>
</evidence>
<dbReference type="OrthoDB" id="66620at2759"/>
<dbReference type="SUPFAM" id="SSF52540">
    <property type="entry name" value="P-loop containing nucleoside triphosphate hydrolases"/>
    <property type="match status" value="2"/>
</dbReference>
<feature type="transmembrane region" description="Helical" evidence="9">
    <location>
        <begin position="501"/>
        <end position="522"/>
    </location>
</feature>
<dbReference type="InterPro" id="IPR003439">
    <property type="entry name" value="ABC_transporter-like_ATP-bd"/>
</dbReference>
<name>A0A7R7XM24_9EURO</name>
<evidence type="ECO:0000256" key="8">
    <source>
        <dbReference type="SAM" id="MobiDB-lite"/>
    </source>
</evidence>
<keyword evidence="6 9" id="KW-1133">Transmembrane helix</keyword>
<dbReference type="RefSeq" id="XP_041555851.1">
    <property type="nucleotide sequence ID" value="XM_041703135.1"/>
</dbReference>
<accession>A0A7R7XM24</accession>
<feature type="compositionally biased region" description="Basic and acidic residues" evidence="8">
    <location>
        <begin position="352"/>
        <end position="361"/>
    </location>
</feature>
<feature type="region of interest" description="Disordered" evidence="8">
    <location>
        <begin position="337"/>
        <end position="361"/>
    </location>
</feature>
<evidence type="ECO:0000313" key="11">
    <source>
        <dbReference type="EMBL" id="BCS23657.1"/>
    </source>
</evidence>
<dbReference type="GO" id="GO:0016887">
    <property type="term" value="F:ATP hydrolysis activity"/>
    <property type="evidence" value="ECO:0007669"/>
    <property type="project" value="InterPro"/>
</dbReference>
<evidence type="ECO:0000256" key="5">
    <source>
        <dbReference type="ARBA" id="ARBA00022840"/>
    </source>
</evidence>
<evidence type="ECO:0000256" key="7">
    <source>
        <dbReference type="ARBA" id="ARBA00023136"/>
    </source>
</evidence>
<sequence>MHMDQQARRAEMRSPEPSGIAGDPQVSSTAKVCIQSQHLTLRLNAAPRRWKRRLMGALTNPAGLVDSAGHRRIILDDISISFQVGTLTAILGGSGSGKSSLLNVLGDRARPKEMSVSGDIIYMGSRSIRSVDIAYLVQHDVLPENLTVRETLDYSAQLRRPWDNADSRESVVQSLLQRLHLTTCADTRLGGEQRKGCSGGERRRTSIGIQLLSNAEILLCDEPTTGLDAATALQVIKVLKELAQKGLTVIISIHAPRSDMWQLFDNIVLLSRGSVLYSGLREDSMPYFRRCGYEIPPFVNPAEYMIELAALDTRTSEHERDSAARLAYLRSYWASNPSSHRAGKPPTYTISEHSRASEHKTGRPLTLFTELRVLTARNTKMFIRDPKALAGAWGGALAMAVVNGWVFMNMDRSEAGIRSREGSLWNATELYGYLILVNELYRMNTDIKLFDHERQDGITSASGFLLSRRASKLLLEDLTIPPCFTVIYYFFAGYTHSARQFFMFLVMMLLSHFNAISFASLSTAISRHFLLAGFLGNLYFTLQMVAAGYFIPSTQMPVYIGWLRWITHTFYTFGALAANEFIGAENPSGVGQFYDCPYSNNPGDPSCKQYTGAYIMDSLGLPHDWTWKPVVILCAIASVCYIWAGLILHYSPLQPVTRHAGERVERIDPLQMRLSPTPSPQAITITLQKYGLKAKGQPSKRSHMLGPISTRFRPGRLTAIMGASGSGKTTLLSALSGRVPASTKARYRSTGTIAYNDTFLSEDKVRLIASHVDQDDVHLMPSLTVRETLRFAARLKLPGFLSKDEKDARAEVMLRKFGLRHCADTLIGNSVTKGISGGEKRRVSIAYQVLRMPDIVVLDEPTSGLDSFIALSVIEILHDLAKEGRTVILSIHQPTSRMLHYLSDILVLSTEGLPVYAGPTQDMLRYFQDLGVECPHTMSPTDFVVDLATPHPGDNSSERRVDHLVQTMMDDERPTKEVVGVFQSTSWSNDSVASDSVRLPTAVHNPFRRAFLIVLQRAAINLSRQPILILARTLQLPGMAMLLALFFAPLQKDYLAIQSRVGFVQQYACVGFVGMIQSMATYPSERDVFYREASENLYGAESFLLQYTLLELPLELFSCVVFALFTAYVVGLNPTAGQFGVSLLGAFGCLSCGESISIIFSTMLSHSGAAISLTCALLGIFTVLGGVISLHVPTVLRALNHISPPKYAIASILNYSMTGLRFTSTDSQKKPDGSCLIGTGEEVLQMYNMTEELRWSLMGLALCTLGYRLLAYVVLKLRSSWWQRKW</sequence>
<dbReference type="GO" id="GO:0140359">
    <property type="term" value="F:ABC-type transporter activity"/>
    <property type="evidence" value="ECO:0007669"/>
    <property type="project" value="InterPro"/>
</dbReference>
<feature type="transmembrane region" description="Helical" evidence="9">
    <location>
        <begin position="1171"/>
        <end position="1192"/>
    </location>
</feature>
<dbReference type="Pfam" id="PF00005">
    <property type="entry name" value="ABC_tran"/>
    <property type="match status" value="2"/>
</dbReference>
<feature type="transmembrane region" description="Helical" evidence="9">
    <location>
        <begin position="1103"/>
        <end position="1130"/>
    </location>
</feature>
<reference evidence="11" key="2">
    <citation type="submission" date="2021-02" db="EMBL/GenBank/DDBJ databases">
        <title>Aspergillus puulaauensis MK2 genome sequence.</title>
        <authorList>
            <person name="Futagami T."/>
            <person name="Mori K."/>
            <person name="Kadooka C."/>
            <person name="Tanaka T."/>
        </authorList>
    </citation>
    <scope>NUCLEOTIDE SEQUENCE</scope>
    <source>
        <strain evidence="11">MK2</strain>
    </source>
</reference>
<dbReference type="Pfam" id="PF19055">
    <property type="entry name" value="ABC2_membrane_7"/>
    <property type="match status" value="1"/>
</dbReference>
<dbReference type="InterPro" id="IPR043926">
    <property type="entry name" value="ABCG_dom"/>
</dbReference>
<dbReference type="InterPro" id="IPR027417">
    <property type="entry name" value="P-loop_NTPase"/>
</dbReference>
<dbReference type="GO" id="GO:0005524">
    <property type="term" value="F:ATP binding"/>
    <property type="evidence" value="ECO:0007669"/>
    <property type="project" value="UniProtKB-KW"/>
</dbReference>
<keyword evidence="12" id="KW-1185">Reference proteome</keyword>
<dbReference type="PANTHER" id="PTHR48041:SF119">
    <property type="entry name" value="ROA1P"/>
    <property type="match status" value="1"/>
</dbReference>
<reference evidence="11" key="1">
    <citation type="submission" date="2021-01" db="EMBL/GenBank/DDBJ databases">
        <authorList>
            <consortium name="Aspergillus puulaauensis MK2 genome sequencing consortium"/>
            <person name="Kazuki M."/>
            <person name="Futagami T."/>
        </authorList>
    </citation>
    <scope>NUCLEOTIDE SEQUENCE</scope>
    <source>
        <strain evidence="11">MK2</strain>
    </source>
</reference>
<dbReference type="InterPro" id="IPR013525">
    <property type="entry name" value="ABC2_TM"/>
</dbReference>
<evidence type="ECO:0000256" key="3">
    <source>
        <dbReference type="ARBA" id="ARBA00022692"/>
    </source>
</evidence>
<keyword evidence="7 9" id="KW-0472">Membrane</keyword>
<evidence type="ECO:0000256" key="4">
    <source>
        <dbReference type="ARBA" id="ARBA00022741"/>
    </source>
</evidence>
<dbReference type="EMBL" id="AP024446">
    <property type="protein sequence ID" value="BCS23657.1"/>
    <property type="molecule type" value="Genomic_DNA"/>
</dbReference>
<dbReference type="Proteomes" id="UP000654913">
    <property type="component" value="Chromosome 4"/>
</dbReference>
<feature type="region of interest" description="Disordered" evidence="8">
    <location>
        <begin position="1"/>
        <end position="27"/>
    </location>
</feature>
<dbReference type="GO" id="GO:0016020">
    <property type="term" value="C:membrane"/>
    <property type="evidence" value="ECO:0007669"/>
    <property type="project" value="UniProtKB-SubCell"/>
</dbReference>
<organism evidence="11 12">
    <name type="scientific">Aspergillus puulaauensis</name>
    <dbReference type="NCBI Taxonomy" id="1220207"/>
    <lineage>
        <taxon>Eukaryota</taxon>
        <taxon>Fungi</taxon>
        <taxon>Dikarya</taxon>
        <taxon>Ascomycota</taxon>
        <taxon>Pezizomycotina</taxon>
        <taxon>Eurotiomycetes</taxon>
        <taxon>Eurotiomycetidae</taxon>
        <taxon>Eurotiales</taxon>
        <taxon>Aspergillaceae</taxon>
        <taxon>Aspergillus</taxon>
    </lineage>
</organism>
<feature type="compositionally biased region" description="Basic and acidic residues" evidence="8">
    <location>
        <begin position="1"/>
        <end position="14"/>
    </location>
</feature>
<dbReference type="KEGG" id="apuu:APUU_40101S"/>
<evidence type="ECO:0000313" key="12">
    <source>
        <dbReference type="Proteomes" id="UP000654913"/>
    </source>
</evidence>
<feature type="transmembrane region" description="Helical" evidence="9">
    <location>
        <begin position="630"/>
        <end position="650"/>
    </location>
</feature>
<dbReference type="SMART" id="SM00382">
    <property type="entry name" value="AAA"/>
    <property type="match status" value="2"/>
</dbReference>
<protein>
    <recommendedName>
        <fullName evidence="10">ABC transporter domain-containing protein</fullName>
    </recommendedName>
</protein>
<feature type="transmembrane region" description="Helical" evidence="9">
    <location>
        <begin position="1027"/>
        <end position="1050"/>
    </location>
</feature>
<feature type="transmembrane region" description="Helical" evidence="9">
    <location>
        <begin position="529"/>
        <end position="551"/>
    </location>
</feature>
<feature type="transmembrane region" description="Helical" evidence="9">
    <location>
        <begin position="1255"/>
        <end position="1275"/>
    </location>
</feature>
<feature type="transmembrane region" description="Helical" evidence="9">
    <location>
        <begin position="473"/>
        <end position="495"/>
    </location>
</feature>
<evidence type="ECO:0000256" key="6">
    <source>
        <dbReference type="ARBA" id="ARBA00022989"/>
    </source>
</evidence>
<dbReference type="InterPro" id="IPR003593">
    <property type="entry name" value="AAA+_ATPase"/>
</dbReference>
<feature type="transmembrane region" description="Helical" evidence="9">
    <location>
        <begin position="388"/>
        <end position="408"/>
    </location>
</feature>
<evidence type="ECO:0000256" key="1">
    <source>
        <dbReference type="ARBA" id="ARBA00004141"/>
    </source>
</evidence>
<dbReference type="Gene3D" id="3.40.50.300">
    <property type="entry name" value="P-loop containing nucleotide triphosphate hydrolases"/>
    <property type="match status" value="2"/>
</dbReference>
<keyword evidence="3 9" id="KW-0812">Transmembrane</keyword>
<feature type="domain" description="ABC transporter" evidence="10">
    <location>
        <begin position="59"/>
        <end position="297"/>
    </location>
</feature>
<proteinExistence type="predicted"/>
<feature type="domain" description="ABC transporter" evidence="10">
    <location>
        <begin position="687"/>
        <end position="935"/>
    </location>
</feature>
<dbReference type="InterPro" id="IPR050352">
    <property type="entry name" value="ABCG_transporters"/>
</dbReference>
<comment type="subcellular location">
    <subcellularLocation>
        <location evidence="1">Membrane</location>
        <topology evidence="1">Multi-pass membrane protein</topology>
    </subcellularLocation>
</comment>
<keyword evidence="4" id="KW-0547">Nucleotide-binding</keyword>
<dbReference type="PANTHER" id="PTHR48041">
    <property type="entry name" value="ABC TRANSPORTER G FAMILY MEMBER 28"/>
    <property type="match status" value="1"/>
</dbReference>
<dbReference type="GeneID" id="64973662"/>
<gene>
    <name evidence="11" type="ORF">APUU_40101S</name>
</gene>
<evidence type="ECO:0000256" key="9">
    <source>
        <dbReference type="SAM" id="Phobius"/>
    </source>
</evidence>
<dbReference type="PROSITE" id="PS50893">
    <property type="entry name" value="ABC_TRANSPORTER_2"/>
    <property type="match status" value="2"/>
</dbReference>
<keyword evidence="5" id="KW-0067">ATP-binding</keyword>